<proteinExistence type="inferred from homology"/>
<dbReference type="SUPFAM" id="SSF51445">
    <property type="entry name" value="(Trans)glycosidases"/>
    <property type="match status" value="1"/>
</dbReference>
<evidence type="ECO:0000313" key="8">
    <source>
        <dbReference type="Proteomes" id="UP000291613"/>
    </source>
</evidence>
<dbReference type="EC" id="3.2.1.52" evidence="3"/>
<dbReference type="GO" id="GO:0005975">
    <property type="term" value="P:carbohydrate metabolic process"/>
    <property type="evidence" value="ECO:0007669"/>
    <property type="project" value="InterPro"/>
</dbReference>
<gene>
    <name evidence="7" type="primary">nagZ</name>
    <name evidence="7" type="ORF">EYR15_05555</name>
</gene>
<sequence>MSVRAFICGCEGLQLTQRERDFLREAQPWGLILFGRNIASLEQVSALCASFRQAVGRMDAHVLIDQEGGRVQRLKPPLALGHPPAARYGERYDTDPEAAVEAARAGAQLIAAELAALGITIDCLPVLDLPADGMTDAIGDRAYARTVEGVAALGGAVVSGMLAGGVLPVVKHIPGHGRATVDSHYHLPRVTADRATLEASDFKTFQALADAPLGMTGHIVFEAIDPERPATLSPVVISEIVRGLIGFEGLLMSDDLSMKALSGSVGVSASRALRAGCDIALHCNGAMDEMLEVAAASPLLEGRAAERAAAASAMLLPAGAVDIAALREKRDSLLA</sequence>
<dbReference type="Gene3D" id="3.20.20.300">
    <property type="entry name" value="Glycoside hydrolase, family 3, N-terminal domain"/>
    <property type="match status" value="1"/>
</dbReference>
<dbReference type="GO" id="GO:0004563">
    <property type="term" value="F:beta-N-acetylhexosaminidase activity"/>
    <property type="evidence" value="ECO:0007669"/>
    <property type="project" value="UniProtKB-EC"/>
</dbReference>
<comment type="caution">
    <text evidence="7">The sequence shown here is derived from an EMBL/GenBank/DDBJ whole genome shotgun (WGS) entry which is preliminary data.</text>
</comment>
<dbReference type="Proteomes" id="UP000291613">
    <property type="component" value="Unassembled WGS sequence"/>
</dbReference>
<dbReference type="PANTHER" id="PTHR30480">
    <property type="entry name" value="BETA-HEXOSAMINIDASE-RELATED"/>
    <property type="match status" value="1"/>
</dbReference>
<dbReference type="AlphaFoldDB" id="A0A4Q9GNF6"/>
<dbReference type="InterPro" id="IPR036962">
    <property type="entry name" value="Glyco_hydro_3_N_sf"/>
</dbReference>
<evidence type="ECO:0000256" key="2">
    <source>
        <dbReference type="ARBA" id="ARBA00005336"/>
    </source>
</evidence>
<evidence type="ECO:0000256" key="4">
    <source>
        <dbReference type="ARBA" id="ARBA00022801"/>
    </source>
</evidence>
<feature type="domain" description="Glycoside hydrolase family 3 N-terminal" evidence="6">
    <location>
        <begin position="16"/>
        <end position="293"/>
    </location>
</feature>
<protein>
    <recommendedName>
        <fullName evidence="3">beta-N-acetylhexosaminidase</fullName>
        <ecNumber evidence="3">3.2.1.52</ecNumber>
    </recommendedName>
</protein>
<dbReference type="InterPro" id="IPR017853">
    <property type="entry name" value="GH"/>
</dbReference>
<name>A0A4Q9GNF6_9HYPH</name>
<evidence type="ECO:0000256" key="3">
    <source>
        <dbReference type="ARBA" id="ARBA00012663"/>
    </source>
</evidence>
<organism evidence="7 8">
    <name type="scientific">Hansschlegelia quercus</name>
    <dbReference type="NCBI Taxonomy" id="2528245"/>
    <lineage>
        <taxon>Bacteria</taxon>
        <taxon>Pseudomonadati</taxon>
        <taxon>Pseudomonadota</taxon>
        <taxon>Alphaproteobacteria</taxon>
        <taxon>Hyphomicrobiales</taxon>
        <taxon>Methylopilaceae</taxon>
        <taxon>Hansschlegelia</taxon>
    </lineage>
</organism>
<dbReference type="InterPro" id="IPR001764">
    <property type="entry name" value="Glyco_hydro_3_N"/>
</dbReference>
<comment type="catalytic activity">
    <reaction evidence="1">
        <text>Hydrolysis of terminal non-reducing N-acetyl-D-hexosamine residues in N-acetyl-beta-D-hexosaminides.</text>
        <dbReference type="EC" id="3.2.1.52"/>
    </reaction>
</comment>
<dbReference type="InterPro" id="IPR050226">
    <property type="entry name" value="NagZ_Beta-hexosaminidase"/>
</dbReference>
<evidence type="ECO:0000256" key="5">
    <source>
        <dbReference type="ARBA" id="ARBA00023295"/>
    </source>
</evidence>
<evidence type="ECO:0000313" key="7">
    <source>
        <dbReference type="EMBL" id="TBN54304.1"/>
    </source>
</evidence>
<keyword evidence="4 7" id="KW-0378">Hydrolase</keyword>
<dbReference type="GO" id="GO:0009254">
    <property type="term" value="P:peptidoglycan turnover"/>
    <property type="evidence" value="ECO:0007669"/>
    <property type="project" value="TreeGrafter"/>
</dbReference>
<dbReference type="RefSeq" id="WP_131001904.1">
    <property type="nucleotide sequence ID" value="NZ_JBHSZR010000005.1"/>
</dbReference>
<accession>A0A4Q9GNF6</accession>
<dbReference type="PANTHER" id="PTHR30480:SF13">
    <property type="entry name" value="BETA-HEXOSAMINIDASE"/>
    <property type="match status" value="1"/>
</dbReference>
<evidence type="ECO:0000256" key="1">
    <source>
        <dbReference type="ARBA" id="ARBA00001231"/>
    </source>
</evidence>
<keyword evidence="8" id="KW-1185">Reference proteome</keyword>
<dbReference type="EMBL" id="SIUB01000002">
    <property type="protein sequence ID" value="TBN54304.1"/>
    <property type="molecule type" value="Genomic_DNA"/>
</dbReference>
<comment type="similarity">
    <text evidence="2">Belongs to the glycosyl hydrolase 3 family.</text>
</comment>
<keyword evidence="5 7" id="KW-0326">Glycosidase</keyword>
<reference evidence="7 8" key="1">
    <citation type="submission" date="2019-02" db="EMBL/GenBank/DDBJ databases">
        <title>Hansschlegelia quercus sp. nov., a novel methylotrophic bacterium from buds of oak (Quercus robur L.).</title>
        <authorList>
            <person name="Agafonova N.V."/>
            <person name="Kaparullina E.N."/>
            <person name="Grouzdev D.S."/>
            <person name="Doronina N.V."/>
        </authorList>
    </citation>
    <scope>NUCLEOTIDE SEQUENCE [LARGE SCALE GENOMIC DNA]</scope>
    <source>
        <strain evidence="7 8">Dub</strain>
    </source>
</reference>
<dbReference type="OrthoDB" id="9786661at2"/>
<dbReference type="NCBIfam" id="NF003740">
    <property type="entry name" value="PRK05337.1"/>
    <property type="match status" value="1"/>
</dbReference>
<dbReference type="Pfam" id="PF00933">
    <property type="entry name" value="Glyco_hydro_3"/>
    <property type="match status" value="1"/>
</dbReference>
<evidence type="ECO:0000259" key="6">
    <source>
        <dbReference type="Pfam" id="PF00933"/>
    </source>
</evidence>